<evidence type="ECO:0000256" key="1">
    <source>
        <dbReference type="SAM" id="SignalP"/>
    </source>
</evidence>
<name>A0AA40E896_9PEZI</name>
<dbReference type="AlphaFoldDB" id="A0AA40E896"/>
<dbReference type="PANTHER" id="PTHR35043">
    <property type="entry name" value="TRANSCRIPTION FACTOR DOMAIN-CONTAINING PROTEIN"/>
    <property type="match status" value="1"/>
</dbReference>
<protein>
    <submittedName>
        <fullName evidence="2">Uncharacterized protein</fullName>
    </submittedName>
</protein>
<accession>A0AA40E896</accession>
<proteinExistence type="predicted"/>
<dbReference type="EMBL" id="JAUKUA010000001">
    <property type="protein sequence ID" value="KAK0731914.1"/>
    <property type="molecule type" value="Genomic_DNA"/>
</dbReference>
<dbReference type="PANTHER" id="PTHR35043:SF7">
    <property type="entry name" value="TRANSCRIPTION FACTOR DOMAIN-CONTAINING PROTEIN"/>
    <property type="match status" value="1"/>
</dbReference>
<comment type="caution">
    <text evidence="2">The sequence shown here is derived from an EMBL/GenBank/DDBJ whole genome shotgun (WGS) entry which is preliminary data.</text>
</comment>
<evidence type="ECO:0000313" key="3">
    <source>
        <dbReference type="Proteomes" id="UP001172102"/>
    </source>
</evidence>
<dbReference type="Proteomes" id="UP001172102">
    <property type="component" value="Unassembled WGS sequence"/>
</dbReference>
<reference evidence="2" key="1">
    <citation type="submission" date="2023-06" db="EMBL/GenBank/DDBJ databases">
        <title>Genome-scale phylogeny and comparative genomics of the fungal order Sordariales.</title>
        <authorList>
            <consortium name="Lawrence Berkeley National Laboratory"/>
            <person name="Hensen N."/>
            <person name="Bonometti L."/>
            <person name="Westerberg I."/>
            <person name="Brannstrom I.O."/>
            <person name="Guillou S."/>
            <person name="Cros-Aarteil S."/>
            <person name="Calhoun S."/>
            <person name="Haridas S."/>
            <person name="Kuo A."/>
            <person name="Mondo S."/>
            <person name="Pangilinan J."/>
            <person name="Riley R."/>
            <person name="Labutti K."/>
            <person name="Andreopoulos B."/>
            <person name="Lipzen A."/>
            <person name="Chen C."/>
            <person name="Yanf M."/>
            <person name="Daum C."/>
            <person name="Ng V."/>
            <person name="Clum A."/>
            <person name="Steindorff A."/>
            <person name="Ohm R."/>
            <person name="Martin F."/>
            <person name="Silar P."/>
            <person name="Natvig D."/>
            <person name="Lalanne C."/>
            <person name="Gautier V."/>
            <person name="Ament-Velasquez S.L."/>
            <person name="Kruys A."/>
            <person name="Hutchinson M.I."/>
            <person name="Powell A.J."/>
            <person name="Barry K."/>
            <person name="Miller A.N."/>
            <person name="Grigoriev I.V."/>
            <person name="Debuchy R."/>
            <person name="Gladieux P."/>
            <person name="Thoren M.H."/>
            <person name="Johannesson H."/>
        </authorList>
    </citation>
    <scope>NUCLEOTIDE SEQUENCE</scope>
    <source>
        <strain evidence="2">SMH4607-1</strain>
    </source>
</reference>
<keyword evidence="1" id="KW-0732">Signal</keyword>
<evidence type="ECO:0000313" key="2">
    <source>
        <dbReference type="EMBL" id="KAK0731914.1"/>
    </source>
</evidence>
<keyword evidence="3" id="KW-1185">Reference proteome</keyword>
<gene>
    <name evidence="2" type="ORF">B0H67DRAFT_566195</name>
</gene>
<feature type="chain" id="PRO_5041394358" evidence="1">
    <location>
        <begin position="22"/>
        <end position="126"/>
    </location>
</feature>
<sequence length="126" mass="13788">MTIVLPLLLVLPYQGVPSAFSYPLLDQTEPPYVANPSGRGTIGLVHTCVITLGLCLWTAMHPDVAYFKQTWYYGAAYKACWMISTAIFPEFVVCCAIAQLQQARDSIKRGKQAGRKMGRKGICGSG</sequence>
<organism evidence="2 3">
    <name type="scientific">Lasiosphaeris hirsuta</name>
    <dbReference type="NCBI Taxonomy" id="260670"/>
    <lineage>
        <taxon>Eukaryota</taxon>
        <taxon>Fungi</taxon>
        <taxon>Dikarya</taxon>
        <taxon>Ascomycota</taxon>
        <taxon>Pezizomycotina</taxon>
        <taxon>Sordariomycetes</taxon>
        <taxon>Sordariomycetidae</taxon>
        <taxon>Sordariales</taxon>
        <taxon>Lasiosphaeriaceae</taxon>
        <taxon>Lasiosphaeris</taxon>
    </lineage>
</organism>
<feature type="signal peptide" evidence="1">
    <location>
        <begin position="1"/>
        <end position="21"/>
    </location>
</feature>